<name>A0A2I0JQ27_PUNGR</name>
<keyword evidence="2" id="KW-1185">Reference proteome</keyword>
<evidence type="ECO:0000313" key="2">
    <source>
        <dbReference type="Proteomes" id="UP000233551"/>
    </source>
</evidence>
<accession>A0A2I0JQ27</accession>
<sequence length="259" mass="29106">MKALVVVAGPEVILPSMSLSWGSGIFKPMPALRIGCSENWQGWYWWHDHGAGREDSLPCQFFQPSSKGFWKISGQSATGHSIEICSKLKYKIQDLINLGLLDVDSLLREYSQEDNDRSATINMITINFEDHCIHDVDTLLMSLPKMLVHLQRAGRLIGGIQSPNGRPASKKTKVQRQFTRFPGPLHAVFQILREEKLIMPERFRPGTIYSNMGSNANCEFQKGIPGHSLDECLNFKHKVQDLIDSGTISISEKRVVVNA</sequence>
<comment type="caution">
    <text evidence="1">The sequence shown here is derived from an EMBL/GenBank/DDBJ whole genome shotgun (WGS) entry which is preliminary data.</text>
</comment>
<evidence type="ECO:0000313" key="1">
    <source>
        <dbReference type="EMBL" id="PKI58404.1"/>
    </source>
</evidence>
<dbReference type="AlphaFoldDB" id="A0A2I0JQ27"/>
<dbReference type="Proteomes" id="UP000233551">
    <property type="component" value="Unassembled WGS sequence"/>
</dbReference>
<protein>
    <submittedName>
        <fullName evidence="1">Uncharacterized protein</fullName>
    </submittedName>
</protein>
<reference evidence="1 2" key="1">
    <citation type="submission" date="2017-11" db="EMBL/GenBank/DDBJ databases">
        <title>De-novo sequencing of pomegranate (Punica granatum L.) genome.</title>
        <authorList>
            <person name="Akparov Z."/>
            <person name="Amiraslanov A."/>
            <person name="Hajiyeva S."/>
            <person name="Abbasov M."/>
            <person name="Kaur K."/>
            <person name="Hamwieh A."/>
            <person name="Solovyev V."/>
            <person name="Salamov A."/>
            <person name="Braich B."/>
            <person name="Kosarev P."/>
            <person name="Mahmoud A."/>
            <person name="Hajiyev E."/>
            <person name="Babayeva S."/>
            <person name="Izzatullayeva V."/>
            <person name="Mammadov A."/>
            <person name="Mammadov A."/>
            <person name="Sharifova S."/>
            <person name="Ojaghi J."/>
            <person name="Eynullazada K."/>
            <person name="Bayramov B."/>
            <person name="Abdulazimova A."/>
            <person name="Shahmuradov I."/>
        </authorList>
    </citation>
    <scope>NUCLEOTIDE SEQUENCE [LARGE SCALE GENOMIC DNA]</scope>
    <source>
        <strain evidence="2">cv. AG2017</strain>
        <tissue evidence="1">Leaf</tissue>
    </source>
</reference>
<dbReference type="PANTHER" id="PTHR32108">
    <property type="entry name" value="DNA-DIRECTED RNA POLYMERASE SUBUNIT ALPHA"/>
    <property type="match status" value="1"/>
</dbReference>
<organism evidence="1 2">
    <name type="scientific">Punica granatum</name>
    <name type="common">Pomegranate</name>
    <dbReference type="NCBI Taxonomy" id="22663"/>
    <lineage>
        <taxon>Eukaryota</taxon>
        <taxon>Viridiplantae</taxon>
        <taxon>Streptophyta</taxon>
        <taxon>Embryophyta</taxon>
        <taxon>Tracheophyta</taxon>
        <taxon>Spermatophyta</taxon>
        <taxon>Magnoliopsida</taxon>
        <taxon>eudicotyledons</taxon>
        <taxon>Gunneridae</taxon>
        <taxon>Pentapetalae</taxon>
        <taxon>rosids</taxon>
        <taxon>malvids</taxon>
        <taxon>Myrtales</taxon>
        <taxon>Lythraceae</taxon>
        <taxon>Punica</taxon>
    </lineage>
</organism>
<gene>
    <name evidence="1" type="ORF">CRG98_021222</name>
</gene>
<dbReference type="EMBL" id="PGOL01001394">
    <property type="protein sequence ID" value="PKI58404.1"/>
    <property type="molecule type" value="Genomic_DNA"/>
</dbReference>
<proteinExistence type="predicted"/>